<dbReference type="InterPro" id="IPR025631">
    <property type="entry name" value="Porin_10"/>
</dbReference>
<gene>
    <name evidence="1" type="ORF">LGH74_20970</name>
</gene>
<dbReference type="Pfam" id="PF14121">
    <property type="entry name" value="Porin_10"/>
    <property type="match status" value="1"/>
</dbReference>
<dbReference type="EMBL" id="JAJADR010000008">
    <property type="protein sequence ID" value="MCB2410475.1"/>
    <property type="molecule type" value="Genomic_DNA"/>
</dbReference>
<proteinExistence type="predicted"/>
<evidence type="ECO:0000313" key="1">
    <source>
        <dbReference type="EMBL" id="MCB2410475.1"/>
    </source>
</evidence>
<accession>A0ABS8AXD5</accession>
<reference evidence="1" key="1">
    <citation type="submission" date="2021-10" db="EMBL/GenBank/DDBJ databases">
        <authorList>
            <person name="Dean J.D."/>
            <person name="Kim M.K."/>
            <person name="Newey C.N."/>
            <person name="Stoker T.S."/>
            <person name="Thompson D.W."/>
            <person name="Grose J.H."/>
        </authorList>
    </citation>
    <scope>NUCLEOTIDE SEQUENCE</scope>
    <source>
        <strain evidence="1">BT178</strain>
    </source>
</reference>
<dbReference type="Proteomes" id="UP001165296">
    <property type="component" value="Unassembled WGS sequence"/>
</dbReference>
<comment type="caution">
    <text evidence="1">The sequence shown here is derived from an EMBL/GenBank/DDBJ whole genome shotgun (WGS) entry which is preliminary data.</text>
</comment>
<evidence type="ECO:0000313" key="2">
    <source>
        <dbReference type="Proteomes" id="UP001165296"/>
    </source>
</evidence>
<name>A0ABS8AXD5_9BACT</name>
<dbReference type="RefSeq" id="WP_226179422.1">
    <property type="nucleotide sequence ID" value="NZ_JAJADR010000008.1"/>
</dbReference>
<sequence length="677" mass="77613">MTAFRSLFPRRLFPVLALALLIWPALLRAQVLDDSTKVLYGAKTTRILREADILNEQYEGRLIDTTLTNQMQARNWFHDSTFQQDLGNVGTASRRLLWEPNVELGARFGRNAFDKYVRNSATIPYYDTRSPYTFFRFIQSGFGEQVFELSYNRSIGKNASVGLAYERFASNKLLQANGREGLAEHSNVLLFGRFQGKNDRYHGLFSINTSRHRVAEQGGIRYLPSDRDTVGENTSVFRPRSLFDYQEERVNLTQALNVDDRDQVRLVQTYRLLGKGLTAYHILDWKRQFNKYSDERLAIDPLTNQLQFYPRTRFSPSITNDRAQYRQVENTVGIMGHSEAVAYRLYGRYRDGRLTTQRSYLEPQNTVVSTLPLFSSPQYNQLFVGGTASFRYRKLVSIETAGEILAVQLKPKGKGLSEYWFRGTARLGPLSGEFLSSSYSPTLTQQRFTGNHYFWDHTTDATDFRNTLVNQLTGRIAQRLGRHYLEASVSGVTITDLVYYKGDSISDARGVPVNFKVGGAPAQLSQDKVLLIGTLRHRFNVGKFYFDNQGTFTSGGDGEGLRIPALVANGKVYYQNYLFKKALFGQIGAEVYYQSRFKGYDYSPSTQQFYVQDNFTIRNYSVVDVFLITDIKTVSFFLKVAYVNQGLYDFGNGYFASPYYTGLPRRFQLGIKWQFFD</sequence>
<keyword evidence="2" id="KW-1185">Reference proteome</keyword>
<protein>
    <submittedName>
        <fullName evidence="1">Porin</fullName>
    </submittedName>
</protein>
<organism evidence="1 2">
    <name type="scientific">Hymenobacter lucidus</name>
    <dbReference type="NCBI Taxonomy" id="2880930"/>
    <lineage>
        <taxon>Bacteria</taxon>
        <taxon>Pseudomonadati</taxon>
        <taxon>Bacteroidota</taxon>
        <taxon>Cytophagia</taxon>
        <taxon>Cytophagales</taxon>
        <taxon>Hymenobacteraceae</taxon>
        <taxon>Hymenobacter</taxon>
    </lineage>
</organism>